<evidence type="ECO:0000313" key="3">
    <source>
        <dbReference type="EMBL" id="TGO52074.1"/>
    </source>
</evidence>
<gene>
    <name evidence="3" type="ORF">BCON_0148g00190</name>
</gene>
<accession>A0A4Z1HTJ4</accession>
<comment type="caution">
    <text evidence="3">The sequence shown here is derived from an EMBL/GenBank/DDBJ whole genome shotgun (WGS) entry which is preliminary data.</text>
</comment>
<organism evidence="3 4">
    <name type="scientific">Botryotinia convoluta</name>
    <dbReference type="NCBI Taxonomy" id="54673"/>
    <lineage>
        <taxon>Eukaryota</taxon>
        <taxon>Fungi</taxon>
        <taxon>Dikarya</taxon>
        <taxon>Ascomycota</taxon>
        <taxon>Pezizomycotina</taxon>
        <taxon>Leotiomycetes</taxon>
        <taxon>Helotiales</taxon>
        <taxon>Sclerotiniaceae</taxon>
        <taxon>Botryotinia</taxon>
    </lineage>
</organism>
<evidence type="ECO:0000256" key="2">
    <source>
        <dbReference type="SAM" id="Phobius"/>
    </source>
</evidence>
<name>A0A4Z1HTJ4_9HELO</name>
<dbReference type="Proteomes" id="UP000297527">
    <property type="component" value="Unassembled WGS sequence"/>
</dbReference>
<evidence type="ECO:0008006" key="5">
    <source>
        <dbReference type="Google" id="ProtNLM"/>
    </source>
</evidence>
<feature type="region of interest" description="Disordered" evidence="1">
    <location>
        <begin position="623"/>
        <end position="681"/>
    </location>
</feature>
<reference evidence="3 4" key="1">
    <citation type="submission" date="2017-12" db="EMBL/GenBank/DDBJ databases">
        <title>Comparative genomics of Botrytis spp.</title>
        <authorList>
            <person name="Valero-Jimenez C.A."/>
            <person name="Tapia P."/>
            <person name="Veloso J."/>
            <person name="Silva-Moreno E."/>
            <person name="Staats M."/>
            <person name="Valdes J.H."/>
            <person name="Van Kan J.A.L."/>
        </authorList>
    </citation>
    <scope>NUCLEOTIDE SEQUENCE [LARGE SCALE GENOMIC DNA]</scope>
    <source>
        <strain evidence="3 4">MUCL11595</strain>
    </source>
</reference>
<protein>
    <recommendedName>
        <fullName evidence="5">GRAM domain-containing protein</fullName>
    </recommendedName>
</protein>
<dbReference type="OrthoDB" id="1708389at2759"/>
<keyword evidence="2" id="KW-1133">Transmembrane helix</keyword>
<feature type="transmembrane region" description="Helical" evidence="2">
    <location>
        <begin position="535"/>
        <end position="556"/>
    </location>
</feature>
<evidence type="ECO:0000256" key="1">
    <source>
        <dbReference type="SAM" id="MobiDB-lite"/>
    </source>
</evidence>
<dbReference type="EMBL" id="PQXN01000148">
    <property type="protein sequence ID" value="TGO52074.1"/>
    <property type="molecule type" value="Genomic_DNA"/>
</dbReference>
<dbReference type="PANTHER" id="PTHR38694">
    <property type="entry name" value="CONSERVED EXPRESSED PROTEIN"/>
    <property type="match status" value="1"/>
</dbReference>
<feature type="region of interest" description="Disordered" evidence="1">
    <location>
        <begin position="32"/>
        <end position="59"/>
    </location>
</feature>
<dbReference type="InterPro" id="IPR021709">
    <property type="entry name" value="DUF3292"/>
</dbReference>
<feature type="transmembrane region" description="Helical" evidence="2">
    <location>
        <begin position="345"/>
        <end position="368"/>
    </location>
</feature>
<feature type="compositionally biased region" description="Acidic residues" evidence="1">
    <location>
        <begin position="643"/>
        <end position="656"/>
    </location>
</feature>
<keyword evidence="4" id="KW-1185">Reference proteome</keyword>
<keyword evidence="2" id="KW-0472">Membrane</keyword>
<dbReference type="AlphaFoldDB" id="A0A4Z1HTJ4"/>
<dbReference type="Pfam" id="PF11696">
    <property type="entry name" value="DUF3292"/>
    <property type="match status" value="1"/>
</dbReference>
<evidence type="ECO:0000313" key="4">
    <source>
        <dbReference type="Proteomes" id="UP000297527"/>
    </source>
</evidence>
<keyword evidence="2" id="KW-0812">Transmembrane</keyword>
<dbReference type="PANTHER" id="PTHR38694:SF1">
    <property type="entry name" value="PEROXIN DOMAIN-CONTAINING PROTEIN"/>
    <property type="match status" value="1"/>
</dbReference>
<proteinExistence type="predicted"/>
<sequence>MASHRTRSMLGMDDILTTSSSNQDYVFQEQPQPDQRIPISDENPPSHPLTNEVPESGLSAGTYTLFRPQTPVQIETSYAQDVMNQNSKVQVDVDQIPMQHPETRVNGTLAQQYSKNHVMRNEDLASPGHVHTKATPAPIAGAPTHDNTNASGHTLKNKIDVILAGAKETATVIDSDAAQAQFVSVKAAVNTKLKAITNLTVQDITEQVRENFSTDSHEIARKDYGIRGAVQQHHGSPVDNIRDIGWHRPPTEIPDPLLGGLPNGRLFSLIRRFNKDVFDVRAVDLEASRGLDLNDAWSDEHAADKATLHLQRMYLSIILGFASLGKHVARLRSWKETRRTSVFCAAYFTAWALDLLLPLVLGSLIALVSSKQARNILFPPAPLALVNMGTGGIQKPQAGQLGTSNTLTGAPEKQEGEAAEEEAANFVNNIHHMVERAIGMHEKKQNEGDPLESKVPKPIRNAAKAVQSTGFGPGNTGNYKNLTQKPMEEMLWDKVSPKQIEPIIQTVPHIIGDIVDNWERFTNAISATPPFPKMAFLRIDAVLVPAFLMSLCVSYYMVYKGIGFFIGFGIFGDPILTPSLQWLNQNYSNWKELLEPKNNILRGVPTNNQLTLTLLRIGEANNTPLPPVRTSHPNDCNQKQTIDEDNIPLDATDAETQDAIHPSGNMEKSHQQAEEQGEGQKHKKLAKFIRALKANTKASVETKLAVDHIRAKVGNEKAKGQLGVLPKKKNLIYAGPSEYKARYDGKKGWLYITGNSILFSHKEQGNRSSLVVEIPFAEIKQLKRVAAFSGKAAEVAADWGSDRDLLGSVEVNGLNDKTWKFTALPERDELFNRLVAVSGHQWENL</sequence>
<feature type="compositionally biased region" description="Polar residues" evidence="1">
    <location>
        <begin position="631"/>
        <end position="640"/>
    </location>
</feature>